<dbReference type="AlphaFoldDB" id="A0A177TDC2"/>
<evidence type="ECO:0000313" key="1">
    <source>
        <dbReference type="EMBL" id="KAE8254961.1"/>
    </source>
</evidence>
<keyword evidence="2" id="KW-1185">Reference proteome</keyword>
<dbReference type="EMBL" id="LWDF02000174">
    <property type="protein sequence ID" value="KAE8254961.1"/>
    <property type="molecule type" value="Genomic_DNA"/>
</dbReference>
<dbReference type="Proteomes" id="UP000077521">
    <property type="component" value="Unassembled WGS sequence"/>
</dbReference>
<proteinExistence type="predicted"/>
<reference evidence="1" key="2">
    <citation type="journal article" date="2019" name="IMA Fungus">
        <title>Genome sequencing and comparison of five Tilletia species to identify candidate genes for the detection of regulated species infecting wheat.</title>
        <authorList>
            <person name="Nguyen H.D.T."/>
            <person name="Sultana T."/>
            <person name="Kesanakurti P."/>
            <person name="Hambleton S."/>
        </authorList>
    </citation>
    <scope>NUCLEOTIDE SEQUENCE</scope>
    <source>
        <strain evidence="1">DAOMC 236416</strain>
    </source>
</reference>
<comment type="caution">
    <text evidence="1">The sequence shown here is derived from an EMBL/GenBank/DDBJ whole genome shotgun (WGS) entry which is preliminary data.</text>
</comment>
<organism evidence="1 2">
    <name type="scientific">Tilletia indica</name>
    <dbReference type="NCBI Taxonomy" id="43049"/>
    <lineage>
        <taxon>Eukaryota</taxon>
        <taxon>Fungi</taxon>
        <taxon>Dikarya</taxon>
        <taxon>Basidiomycota</taxon>
        <taxon>Ustilaginomycotina</taxon>
        <taxon>Exobasidiomycetes</taxon>
        <taxon>Tilletiales</taxon>
        <taxon>Tilletiaceae</taxon>
        <taxon>Tilletia</taxon>
    </lineage>
</organism>
<evidence type="ECO:0000313" key="2">
    <source>
        <dbReference type="Proteomes" id="UP000077521"/>
    </source>
</evidence>
<reference evidence="1" key="1">
    <citation type="submission" date="2016-04" db="EMBL/GenBank/DDBJ databases">
        <authorList>
            <person name="Nguyen H.D."/>
            <person name="Samba Siva P."/>
            <person name="Cullis J."/>
            <person name="Levesque C.A."/>
            <person name="Hambleton S."/>
        </authorList>
    </citation>
    <scope>NUCLEOTIDE SEQUENCE</scope>
    <source>
        <strain evidence="1">DAOMC 236416</strain>
    </source>
</reference>
<gene>
    <name evidence="1" type="ORF">A4X13_0g3219</name>
</gene>
<name>A0A177TDC2_9BASI</name>
<sequence>MKFLFPLLSVLLAAPSALLAAPTSSSPSILLHPRQAPPNTVYTRYPETETASLNLTFFVLPAPRALAQQIAGDKYPLMASFRERLPADVSATIGEDEHPLFVLAYFSAEVHYASAPIVIPALSVVQTYAAFVDCTGDGKTACFRQHAGYFDQLPPAILGNVISSIRLFAGSFDPPHSPYRPIAGTEKYGFNVSDLAVGLLGGGKPYTSSFSFASEGGGLTGEMAQQYLAGPLVRSLDTKCLKSDYFFNETTTPIRNIVGDVDVRSPLLPLKGLAGQKLQLKNVLGLAAAVQRSATTVAVECSTYANGA</sequence>
<accession>A0A177TDC2</accession>
<protein>
    <submittedName>
        <fullName evidence="1">Uncharacterized protein</fullName>
    </submittedName>
</protein>